<keyword evidence="1" id="KW-0812">Transmembrane</keyword>
<reference evidence="4 5" key="1">
    <citation type="journal article" date="2015" name="Int. J. Syst. Evol. Microbiol.">
        <title>Erwinia iniecta sp. nov., isolated from Russian wheat aphids (Diuraphis noxia).</title>
        <authorList>
            <person name="Campillo T."/>
            <person name="Luna E."/>
            <person name="Portier P."/>
            <person name="Fischer-Le Saux M."/>
            <person name="Lapitan N."/>
            <person name="Tisserat N.A."/>
            <person name="Leach J.E."/>
        </authorList>
    </citation>
    <scope>NUCLEOTIDE SEQUENCE [LARGE SCALE GENOMIC DNA]</scope>
    <source>
        <strain evidence="2 5">B120</strain>
        <strain evidence="3 4">B149</strain>
    </source>
</reference>
<protein>
    <submittedName>
        <fullName evidence="2">Uncharacterized protein</fullName>
    </submittedName>
</protein>
<gene>
    <name evidence="2" type="ORF">NG42_17540</name>
    <name evidence="3" type="ORF">NG43_05950</name>
</gene>
<keyword evidence="5" id="KW-1185">Reference proteome</keyword>
<keyword evidence="1" id="KW-0472">Membrane</keyword>
<keyword evidence="1" id="KW-1133">Transmembrane helix</keyword>
<dbReference type="RefSeq" id="WP_052901502.1">
    <property type="nucleotide sequence ID" value="NZ_JRXE01000027.1"/>
</dbReference>
<name>A0A0L7SYN8_9GAMM</name>
<dbReference type="AlphaFoldDB" id="A0A0L7SYN8"/>
<accession>A0A0L7SYN8</accession>
<feature type="transmembrane region" description="Helical" evidence="1">
    <location>
        <begin position="81"/>
        <end position="99"/>
    </location>
</feature>
<feature type="transmembrane region" description="Helical" evidence="1">
    <location>
        <begin position="105"/>
        <end position="128"/>
    </location>
</feature>
<evidence type="ECO:0000313" key="4">
    <source>
        <dbReference type="Proteomes" id="UP000036851"/>
    </source>
</evidence>
<dbReference type="STRING" id="1560201.NG42_17540"/>
<feature type="transmembrane region" description="Helical" evidence="1">
    <location>
        <begin position="43"/>
        <end position="61"/>
    </location>
</feature>
<evidence type="ECO:0000256" key="1">
    <source>
        <dbReference type="SAM" id="Phobius"/>
    </source>
</evidence>
<feature type="transmembrane region" description="Helical" evidence="1">
    <location>
        <begin position="7"/>
        <end position="31"/>
    </location>
</feature>
<proteinExistence type="predicted"/>
<feature type="transmembrane region" description="Helical" evidence="1">
    <location>
        <begin position="149"/>
        <end position="173"/>
    </location>
</feature>
<dbReference type="Proteomes" id="UP000037088">
    <property type="component" value="Unassembled WGS sequence"/>
</dbReference>
<organism evidence="2 5">
    <name type="scientific">Winslowiella iniecta</name>
    <dbReference type="NCBI Taxonomy" id="1560201"/>
    <lineage>
        <taxon>Bacteria</taxon>
        <taxon>Pseudomonadati</taxon>
        <taxon>Pseudomonadota</taxon>
        <taxon>Gammaproteobacteria</taxon>
        <taxon>Enterobacterales</taxon>
        <taxon>Erwiniaceae</taxon>
        <taxon>Winslowiella</taxon>
    </lineage>
</organism>
<evidence type="ECO:0000313" key="2">
    <source>
        <dbReference type="EMBL" id="KOC88190.1"/>
    </source>
</evidence>
<evidence type="ECO:0000313" key="3">
    <source>
        <dbReference type="EMBL" id="KOC94214.1"/>
    </source>
</evidence>
<sequence length="197" mass="23051">MIKASIWFSSAVLSVFCFFVWFLLYITLRFLPWFFPAITSEDIDMAHIVLNFTMATIVAIYSIRDRFKAFEQSGYRFINQFYPLGFAIFPLSAVLWDLAEKLNNHYIGVSLIFLMLSAVCIMETAFLCEDQEREPIINVKYFPWLKMRLFYWRFISHLFLAASLMLASIVVVYQKERVNHYFDLPAEHKALSSATGA</sequence>
<comment type="caution">
    <text evidence="2">The sequence shown here is derived from an EMBL/GenBank/DDBJ whole genome shotgun (WGS) entry which is preliminary data.</text>
</comment>
<dbReference type="Proteomes" id="UP000036851">
    <property type="component" value="Unassembled WGS sequence"/>
</dbReference>
<dbReference type="EMBL" id="JRXF01000007">
    <property type="protein sequence ID" value="KOC94214.1"/>
    <property type="molecule type" value="Genomic_DNA"/>
</dbReference>
<dbReference type="EMBL" id="JRXE01000027">
    <property type="protein sequence ID" value="KOC88190.1"/>
    <property type="molecule type" value="Genomic_DNA"/>
</dbReference>
<dbReference type="PATRIC" id="fig|1560201.3.peg.3713"/>
<evidence type="ECO:0000313" key="5">
    <source>
        <dbReference type="Proteomes" id="UP000037088"/>
    </source>
</evidence>